<dbReference type="InterPro" id="IPR001915">
    <property type="entry name" value="Peptidase_M48"/>
</dbReference>
<name>A0A7W7H2N1_9ACTN</name>
<keyword evidence="5" id="KW-0479">Metal-binding</keyword>
<keyword evidence="10 12" id="KW-0472">Membrane</keyword>
<feature type="transmembrane region" description="Helical" evidence="12">
    <location>
        <begin position="222"/>
        <end position="243"/>
    </location>
</feature>
<protein>
    <submittedName>
        <fullName evidence="14">Zn-dependent protease with chaperone function</fullName>
    </submittedName>
</protein>
<keyword evidence="3 14" id="KW-0645">Protease</keyword>
<feature type="transmembrane region" description="Helical" evidence="12">
    <location>
        <begin position="436"/>
        <end position="460"/>
    </location>
</feature>
<keyword evidence="7" id="KW-0862">Zinc</keyword>
<keyword evidence="2" id="KW-1003">Cell membrane</keyword>
<dbReference type="PANTHER" id="PTHR43221:SF2">
    <property type="entry name" value="PROTEASE HTPX HOMOLOG"/>
    <property type="match status" value="1"/>
</dbReference>
<dbReference type="PANTHER" id="PTHR43221">
    <property type="entry name" value="PROTEASE HTPX"/>
    <property type="match status" value="1"/>
</dbReference>
<feature type="transmembrane region" description="Helical" evidence="12">
    <location>
        <begin position="472"/>
        <end position="491"/>
    </location>
</feature>
<evidence type="ECO:0000313" key="14">
    <source>
        <dbReference type="EMBL" id="MBB4742793.1"/>
    </source>
</evidence>
<feature type="transmembrane region" description="Helical" evidence="12">
    <location>
        <begin position="338"/>
        <end position="359"/>
    </location>
</feature>
<dbReference type="EMBL" id="JACHNB010000001">
    <property type="protein sequence ID" value="MBB4742793.1"/>
    <property type="molecule type" value="Genomic_DNA"/>
</dbReference>
<feature type="transmembrane region" description="Helical" evidence="12">
    <location>
        <begin position="402"/>
        <end position="424"/>
    </location>
</feature>
<dbReference type="AlphaFoldDB" id="A0A7W7H2N1"/>
<accession>A0A7W7H2N1</accession>
<dbReference type="GO" id="GO:0004222">
    <property type="term" value="F:metalloendopeptidase activity"/>
    <property type="evidence" value="ECO:0007669"/>
    <property type="project" value="InterPro"/>
</dbReference>
<evidence type="ECO:0000256" key="3">
    <source>
        <dbReference type="ARBA" id="ARBA00022670"/>
    </source>
</evidence>
<evidence type="ECO:0000259" key="13">
    <source>
        <dbReference type="Pfam" id="PF01435"/>
    </source>
</evidence>
<evidence type="ECO:0000256" key="2">
    <source>
        <dbReference type="ARBA" id="ARBA00022475"/>
    </source>
</evidence>
<evidence type="ECO:0000256" key="11">
    <source>
        <dbReference type="SAM" id="MobiDB-lite"/>
    </source>
</evidence>
<evidence type="ECO:0000256" key="5">
    <source>
        <dbReference type="ARBA" id="ARBA00022723"/>
    </source>
</evidence>
<feature type="region of interest" description="Disordered" evidence="11">
    <location>
        <begin position="751"/>
        <end position="773"/>
    </location>
</feature>
<evidence type="ECO:0000256" key="10">
    <source>
        <dbReference type="ARBA" id="ARBA00023136"/>
    </source>
</evidence>
<dbReference type="RefSeq" id="WP_185043112.1">
    <property type="nucleotide sequence ID" value="NZ_BAABFG010000005.1"/>
</dbReference>
<evidence type="ECO:0000256" key="1">
    <source>
        <dbReference type="ARBA" id="ARBA00001947"/>
    </source>
</evidence>
<dbReference type="GO" id="GO:0046872">
    <property type="term" value="F:metal ion binding"/>
    <property type="evidence" value="ECO:0007669"/>
    <property type="project" value="UniProtKB-KW"/>
</dbReference>
<sequence>MAEADAGAGRAISRPRPHVLALPAAGIARFALLAVALLVAGAFSGTWFHLLVGGERYEANVVACQADARTATRDLPGPLAAIARVAREDWCQAGEERRRAAFMLGGVLLTAAGAAVIVLAGPAVRERRRRLRPANPASPAARYAARLAAEMGLRRPPRVRIGRLDQKDAYSYGRPGAYRIALPKALLVARVENPAVFDAVLRHELAHLRHGDVAWSRLATSIWYLLAPMMTAPVVVALAGPGRSLLPEYLWRAAALAVAVEMVVAATLRDREFDADLSAAGRDRVEAVASALGSAPHTGGRWHVRGPLARHPVRERRLAVLRHPELATRVTFADGMMAGFLAATAGPLLVELVFTGLAGSGRQSWAYVAAALAAGLLLGAVAGLALLRAAVVGRAAGIRFPVARVALGVGIGVPLGQVVSLAGAGTGRLAGLDDPLWLLATAGFAVGATVLCAATATLLADAAGRAGTSRAVWLPAVAFGTAAYTAAMWISERVEFVGDRLGGEGLLVWAVTALNAPLVIVAATVMTVIVAGAAVAGGSARGPAWLTPGSPTADPPGRRWSPPRTYAVAALAAGAASGVAAGLVMIVNRLLRGAAADVAEQVTRYYTAVWIAAAAAVTVMLVLCAMAPERGAALAALGGPVAAGGALLALAGISTVQGLPPGPDALAHFGKLSLPLAAVLAMLAATSAVALPAAWRARSPRAALAGGGHRDPVRAGRAAVVAAASTVLIAGTIAARPAELIPPVLLTAQADQGPPTDAGTTAVHPFRQAGVSP</sequence>
<gene>
    <name evidence="14" type="ORF">BJY16_006252</name>
</gene>
<dbReference type="Gene3D" id="3.30.2010.10">
    <property type="entry name" value="Metalloproteases ('zincins'), catalytic domain"/>
    <property type="match status" value="1"/>
</dbReference>
<dbReference type="Pfam" id="PF01435">
    <property type="entry name" value="Peptidase_M48"/>
    <property type="match status" value="1"/>
</dbReference>
<evidence type="ECO:0000256" key="6">
    <source>
        <dbReference type="ARBA" id="ARBA00022801"/>
    </source>
</evidence>
<evidence type="ECO:0000256" key="8">
    <source>
        <dbReference type="ARBA" id="ARBA00022989"/>
    </source>
</evidence>
<evidence type="ECO:0000256" key="7">
    <source>
        <dbReference type="ARBA" id="ARBA00022833"/>
    </source>
</evidence>
<feature type="transmembrane region" description="Helical" evidence="12">
    <location>
        <begin position="249"/>
        <end position="268"/>
    </location>
</feature>
<keyword evidence="9" id="KW-0482">Metalloprotease</keyword>
<keyword evidence="6" id="KW-0378">Hydrolase</keyword>
<feature type="transmembrane region" description="Helical" evidence="12">
    <location>
        <begin position="634"/>
        <end position="654"/>
    </location>
</feature>
<comment type="cofactor">
    <cofactor evidence="1">
        <name>Zn(2+)</name>
        <dbReference type="ChEBI" id="CHEBI:29105"/>
    </cofactor>
</comment>
<dbReference type="GO" id="GO:0006508">
    <property type="term" value="P:proteolysis"/>
    <property type="evidence" value="ECO:0007669"/>
    <property type="project" value="UniProtKB-KW"/>
</dbReference>
<feature type="transmembrane region" description="Helical" evidence="12">
    <location>
        <begin position="365"/>
        <end position="390"/>
    </location>
</feature>
<evidence type="ECO:0000256" key="12">
    <source>
        <dbReference type="SAM" id="Phobius"/>
    </source>
</evidence>
<keyword evidence="4 12" id="KW-0812">Transmembrane</keyword>
<comment type="caution">
    <text evidence="14">The sequence shown here is derived from an EMBL/GenBank/DDBJ whole genome shotgun (WGS) entry which is preliminary data.</text>
</comment>
<feature type="transmembrane region" description="Helical" evidence="12">
    <location>
        <begin position="20"/>
        <end position="43"/>
    </location>
</feature>
<organism evidence="14 15">
    <name type="scientific">Actinoplanes octamycinicus</name>
    <dbReference type="NCBI Taxonomy" id="135948"/>
    <lineage>
        <taxon>Bacteria</taxon>
        <taxon>Bacillati</taxon>
        <taxon>Actinomycetota</taxon>
        <taxon>Actinomycetes</taxon>
        <taxon>Micromonosporales</taxon>
        <taxon>Micromonosporaceae</taxon>
        <taxon>Actinoplanes</taxon>
    </lineage>
</organism>
<proteinExistence type="predicted"/>
<feature type="transmembrane region" description="Helical" evidence="12">
    <location>
        <begin position="674"/>
        <end position="695"/>
    </location>
</feature>
<dbReference type="InterPro" id="IPR050083">
    <property type="entry name" value="HtpX_protease"/>
</dbReference>
<dbReference type="Proteomes" id="UP000546162">
    <property type="component" value="Unassembled WGS sequence"/>
</dbReference>
<feature type="transmembrane region" description="Helical" evidence="12">
    <location>
        <begin position="506"/>
        <end position="536"/>
    </location>
</feature>
<feature type="transmembrane region" description="Helical" evidence="12">
    <location>
        <begin position="566"/>
        <end position="587"/>
    </location>
</feature>
<feature type="domain" description="Peptidase M48" evidence="13">
    <location>
        <begin position="144"/>
        <end position="324"/>
    </location>
</feature>
<feature type="transmembrane region" description="Helical" evidence="12">
    <location>
        <begin position="607"/>
        <end position="627"/>
    </location>
</feature>
<evidence type="ECO:0000256" key="9">
    <source>
        <dbReference type="ARBA" id="ARBA00023049"/>
    </source>
</evidence>
<reference evidence="14 15" key="1">
    <citation type="submission" date="2020-08" db="EMBL/GenBank/DDBJ databases">
        <title>Sequencing the genomes of 1000 actinobacteria strains.</title>
        <authorList>
            <person name="Klenk H.-P."/>
        </authorList>
    </citation>
    <scope>NUCLEOTIDE SEQUENCE [LARGE SCALE GENOMIC DNA]</scope>
    <source>
        <strain evidence="14 15">DSM 45809</strain>
    </source>
</reference>
<feature type="transmembrane region" description="Helical" evidence="12">
    <location>
        <begin position="100"/>
        <end position="124"/>
    </location>
</feature>
<evidence type="ECO:0000313" key="15">
    <source>
        <dbReference type="Proteomes" id="UP000546162"/>
    </source>
</evidence>
<keyword evidence="15" id="KW-1185">Reference proteome</keyword>
<evidence type="ECO:0000256" key="4">
    <source>
        <dbReference type="ARBA" id="ARBA00022692"/>
    </source>
</evidence>
<keyword evidence="8 12" id="KW-1133">Transmembrane helix</keyword>